<dbReference type="AlphaFoldDB" id="A0A645F2K7"/>
<dbReference type="PANTHER" id="PTHR30093">
    <property type="entry name" value="GENERAL SECRETION PATHWAY PROTEIN G"/>
    <property type="match status" value="1"/>
</dbReference>
<comment type="caution">
    <text evidence="3">The sequence shown here is derived from an EMBL/GenBank/DDBJ whole genome shotgun (WGS) entry which is preliminary data.</text>
</comment>
<keyword evidence="1" id="KW-0472">Membrane</keyword>
<dbReference type="Pfam" id="PF07963">
    <property type="entry name" value="N_methyl"/>
    <property type="match status" value="1"/>
</dbReference>
<evidence type="ECO:0000256" key="1">
    <source>
        <dbReference type="SAM" id="Phobius"/>
    </source>
</evidence>
<proteinExistence type="predicted"/>
<protein>
    <recommendedName>
        <fullName evidence="2">DUF1559 domain-containing protein</fullName>
    </recommendedName>
</protein>
<dbReference type="SUPFAM" id="SSF54523">
    <property type="entry name" value="Pili subunits"/>
    <property type="match status" value="1"/>
</dbReference>
<feature type="domain" description="DUF1559" evidence="2">
    <location>
        <begin position="33"/>
        <end position="93"/>
    </location>
</feature>
<dbReference type="InterPro" id="IPR012902">
    <property type="entry name" value="N_methyl_site"/>
</dbReference>
<keyword evidence="1" id="KW-1133">Transmembrane helix</keyword>
<evidence type="ECO:0000313" key="3">
    <source>
        <dbReference type="EMBL" id="MPN06883.1"/>
    </source>
</evidence>
<organism evidence="3">
    <name type="scientific">bioreactor metagenome</name>
    <dbReference type="NCBI Taxonomy" id="1076179"/>
    <lineage>
        <taxon>unclassified sequences</taxon>
        <taxon>metagenomes</taxon>
        <taxon>ecological metagenomes</taxon>
    </lineage>
</organism>
<dbReference type="PANTHER" id="PTHR30093:SF2">
    <property type="entry name" value="TYPE II SECRETION SYSTEM PROTEIN H"/>
    <property type="match status" value="1"/>
</dbReference>
<dbReference type="EMBL" id="VSSQ01052831">
    <property type="protein sequence ID" value="MPN06883.1"/>
    <property type="molecule type" value="Genomic_DNA"/>
</dbReference>
<dbReference type="NCBIfam" id="TIGR02532">
    <property type="entry name" value="IV_pilin_GFxxxE"/>
    <property type="match status" value="1"/>
</dbReference>
<dbReference type="InterPro" id="IPR011453">
    <property type="entry name" value="DUF1559"/>
</dbReference>
<feature type="transmembrane region" description="Helical" evidence="1">
    <location>
        <begin position="7"/>
        <end position="31"/>
    </location>
</feature>
<sequence length="266" mass="29234">MKRRRRNFTLIELLVVISIIAILASMLLPALNQARNRARGSSCQSNQKQFVFSLASYASDFREWIPFGYGKSSGVSYEMNGATLEGPLLIMDFLYYPGYLRQYSAAMCPEVMKERITSYAGARFRTYGILEWGRGAARYATSPVSYAGYERFYEGLAVDSIADGPISGSNGRFTVYTHSKVSPAERVIISDTVNANLAIRVQAKSVYHNVALTESTAAEGVTALAHSNAANCGFLDGHVAALHQGKLLAAGIRHTIDMNSNRYFLP</sequence>
<gene>
    <name evidence="3" type="ORF">SDC9_154140</name>
</gene>
<evidence type="ECO:0000259" key="2">
    <source>
        <dbReference type="Pfam" id="PF07596"/>
    </source>
</evidence>
<name>A0A645F2K7_9ZZZZ</name>
<accession>A0A645F2K7</accession>
<keyword evidence="1" id="KW-0812">Transmembrane</keyword>
<reference evidence="3" key="1">
    <citation type="submission" date="2019-08" db="EMBL/GenBank/DDBJ databases">
        <authorList>
            <person name="Kucharzyk K."/>
            <person name="Murdoch R.W."/>
            <person name="Higgins S."/>
            <person name="Loffler F."/>
        </authorList>
    </citation>
    <scope>NUCLEOTIDE SEQUENCE</scope>
</reference>
<dbReference type="InterPro" id="IPR045584">
    <property type="entry name" value="Pilin-like"/>
</dbReference>
<dbReference type="Gene3D" id="3.30.700.10">
    <property type="entry name" value="Glycoprotein, Type 4 Pilin"/>
    <property type="match status" value="1"/>
</dbReference>
<dbReference type="Pfam" id="PF07596">
    <property type="entry name" value="SBP_bac_10"/>
    <property type="match status" value="1"/>
</dbReference>